<reference evidence="1 2" key="1">
    <citation type="submission" date="2023-07" db="EMBL/GenBank/DDBJ databases">
        <title>Sorghum-associated microbial communities from plants grown in Nebraska, USA.</title>
        <authorList>
            <person name="Schachtman D."/>
        </authorList>
    </citation>
    <scope>NUCLEOTIDE SEQUENCE [LARGE SCALE GENOMIC DNA]</scope>
    <source>
        <strain evidence="1 2">BE313</strain>
    </source>
</reference>
<organism evidence="1 2">
    <name type="scientific">Rhodoferax ferrireducens</name>
    <dbReference type="NCBI Taxonomy" id="192843"/>
    <lineage>
        <taxon>Bacteria</taxon>
        <taxon>Pseudomonadati</taxon>
        <taxon>Pseudomonadota</taxon>
        <taxon>Betaproteobacteria</taxon>
        <taxon>Burkholderiales</taxon>
        <taxon>Comamonadaceae</taxon>
        <taxon>Rhodoferax</taxon>
    </lineage>
</organism>
<evidence type="ECO:0000313" key="1">
    <source>
        <dbReference type="EMBL" id="MDR7377113.1"/>
    </source>
</evidence>
<dbReference type="EMBL" id="JAVDXT010000001">
    <property type="protein sequence ID" value="MDR7377113.1"/>
    <property type="molecule type" value="Genomic_DNA"/>
</dbReference>
<gene>
    <name evidence="1" type="ORF">J2X19_001771</name>
</gene>
<sequence length="383" mass="41185">MSEPADPYYGGLGREIWQTDLKRRNLALLGAKRTNEVSFFNGMLWPIGGAVALSAVNNPSASLLRNFAAFSLAAYGLMNSGIPGRDKLYLEAARRMACAMALASSDLYLKSDIEDGATVRRLASSQDTLEQTMLRLQGALENYDSTRTHLLATLETRKAPVGRADDSINIERRWSRSGGTGGAGAGSSTVMTDFSRETLARSSRGHKLYAELSTIHEELRASQLDLAKRRLEIEAELTAALNNGTPLVSQPVDSYSRFVAALKTVLAPTAGASEAAATAQGAAEPWEVNEKTMQALTPSSRAQLITFVDRQATDLERAIPAANDWIQRVQNRRNRTRDQAAGIHCSDALFADTQTLRSVVPALPASAASASGTPNVRLIGPPP</sequence>
<comment type="caution">
    <text evidence="1">The sequence shown here is derived from an EMBL/GenBank/DDBJ whole genome shotgun (WGS) entry which is preliminary data.</text>
</comment>
<keyword evidence="2" id="KW-1185">Reference proteome</keyword>
<dbReference type="Proteomes" id="UP001180487">
    <property type="component" value="Unassembled WGS sequence"/>
</dbReference>
<name>A0ABU2C6Z5_9BURK</name>
<proteinExistence type="predicted"/>
<accession>A0ABU2C6Z5</accession>
<evidence type="ECO:0000313" key="2">
    <source>
        <dbReference type="Proteomes" id="UP001180487"/>
    </source>
</evidence>
<protein>
    <submittedName>
        <fullName evidence="1">Uncharacterized protein</fullName>
    </submittedName>
</protein>